<evidence type="ECO:0000313" key="2">
    <source>
        <dbReference type="EMBL" id="CAB3955839.1"/>
    </source>
</evidence>
<evidence type="ECO:0000256" key="1">
    <source>
        <dbReference type="SAM" id="Phobius"/>
    </source>
</evidence>
<keyword evidence="3" id="KW-1185">Reference proteome</keyword>
<proteinExistence type="predicted"/>
<organism evidence="2 3">
    <name type="scientific">Achromobacter ruhlandii</name>
    <dbReference type="NCBI Taxonomy" id="72557"/>
    <lineage>
        <taxon>Bacteria</taxon>
        <taxon>Pseudomonadati</taxon>
        <taxon>Pseudomonadota</taxon>
        <taxon>Betaproteobacteria</taxon>
        <taxon>Burkholderiales</taxon>
        <taxon>Alcaligenaceae</taxon>
        <taxon>Achromobacter</taxon>
    </lineage>
</organism>
<keyword evidence="1" id="KW-1133">Transmembrane helix</keyword>
<feature type="transmembrane region" description="Helical" evidence="1">
    <location>
        <begin position="42"/>
        <end position="68"/>
    </location>
</feature>
<keyword evidence="1" id="KW-0812">Transmembrane</keyword>
<protein>
    <recommendedName>
        <fullName evidence="4">DUF3311 domain-containing protein</fullName>
    </recommendedName>
</protein>
<name>A0ABM8M0P4_9BURK</name>
<sequence length="75" mass="8762">MSVRWRRGFKRLAIALTGLWLVPYIAMFATSKGVMISDPERFWTFLLGPIVLIWVVYFLGVWLAQGFLDQGRDQR</sequence>
<reference evidence="2 3" key="1">
    <citation type="submission" date="2020-04" db="EMBL/GenBank/DDBJ databases">
        <authorList>
            <person name="De Canck E."/>
        </authorList>
    </citation>
    <scope>NUCLEOTIDE SEQUENCE [LARGE SCALE GENOMIC DNA]</scope>
    <source>
        <strain evidence="2 3">LMG 7053</strain>
    </source>
</reference>
<evidence type="ECO:0000313" key="3">
    <source>
        <dbReference type="Proteomes" id="UP000494161"/>
    </source>
</evidence>
<gene>
    <name evidence="2" type="ORF">LMG7053_04822</name>
</gene>
<accession>A0ABM8M0P4</accession>
<dbReference type="Proteomes" id="UP000494161">
    <property type="component" value="Unassembled WGS sequence"/>
</dbReference>
<feature type="transmembrane region" description="Helical" evidence="1">
    <location>
        <begin position="12"/>
        <end position="30"/>
    </location>
</feature>
<comment type="caution">
    <text evidence="2">The sequence shown here is derived from an EMBL/GenBank/DDBJ whole genome shotgun (WGS) entry which is preliminary data.</text>
</comment>
<evidence type="ECO:0008006" key="4">
    <source>
        <dbReference type="Google" id="ProtNLM"/>
    </source>
</evidence>
<keyword evidence="1" id="KW-0472">Membrane</keyword>
<dbReference type="EMBL" id="CADILJ010000065">
    <property type="protein sequence ID" value="CAB3955839.1"/>
    <property type="molecule type" value="Genomic_DNA"/>
</dbReference>